<accession>A0A2H3AYC3</accession>
<feature type="compositionally biased region" description="Polar residues" evidence="1">
    <location>
        <begin position="94"/>
        <end position="106"/>
    </location>
</feature>
<dbReference type="EMBL" id="KZ293473">
    <property type="protein sequence ID" value="PBK61714.1"/>
    <property type="molecule type" value="Genomic_DNA"/>
</dbReference>
<protein>
    <submittedName>
        <fullName evidence="2">Uncharacterized protein</fullName>
    </submittedName>
</protein>
<dbReference type="Proteomes" id="UP000218334">
    <property type="component" value="Unassembled WGS sequence"/>
</dbReference>
<organism evidence="2 3">
    <name type="scientific">Armillaria solidipes</name>
    <dbReference type="NCBI Taxonomy" id="1076256"/>
    <lineage>
        <taxon>Eukaryota</taxon>
        <taxon>Fungi</taxon>
        <taxon>Dikarya</taxon>
        <taxon>Basidiomycota</taxon>
        <taxon>Agaricomycotina</taxon>
        <taxon>Agaricomycetes</taxon>
        <taxon>Agaricomycetidae</taxon>
        <taxon>Agaricales</taxon>
        <taxon>Marasmiineae</taxon>
        <taxon>Physalacriaceae</taxon>
        <taxon>Armillaria</taxon>
    </lineage>
</organism>
<feature type="compositionally biased region" description="Low complexity" evidence="1">
    <location>
        <begin position="65"/>
        <end position="76"/>
    </location>
</feature>
<evidence type="ECO:0000313" key="3">
    <source>
        <dbReference type="Proteomes" id="UP000218334"/>
    </source>
</evidence>
<proteinExistence type="predicted"/>
<feature type="compositionally biased region" description="Polar residues" evidence="1">
    <location>
        <begin position="31"/>
        <end position="54"/>
    </location>
</feature>
<sequence length="242" mass="25783">MAYPTSHGAPYQGDRTTVAYPPLPSHAPVHTISNGGNVRSSLATHRSSSRNEPSTALVPYNPTVAARNRATSNARNDPPNQGRNPSSALVPYTGQPSTASHGQNSIPFPRQDAPRNRVTSEAYNRERNQASTQVPQTALRPSTTAPRQRARDVSNASTSSCSTCSSTSSSSGARSSTEVAHVRAGGSARALVMTGTFDHGIWVQPSVISLHDKLQWGTPACRVDILPKCRTRAAITFEQPDS</sequence>
<name>A0A2H3AYC3_9AGAR</name>
<evidence type="ECO:0000256" key="1">
    <source>
        <dbReference type="SAM" id="MobiDB-lite"/>
    </source>
</evidence>
<reference evidence="3" key="1">
    <citation type="journal article" date="2017" name="Nat. Ecol. Evol.">
        <title>Genome expansion and lineage-specific genetic innovations in the forest pathogenic fungi Armillaria.</title>
        <authorList>
            <person name="Sipos G."/>
            <person name="Prasanna A.N."/>
            <person name="Walter M.C."/>
            <person name="O'Connor E."/>
            <person name="Balint B."/>
            <person name="Krizsan K."/>
            <person name="Kiss B."/>
            <person name="Hess J."/>
            <person name="Varga T."/>
            <person name="Slot J."/>
            <person name="Riley R."/>
            <person name="Boka B."/>
            <person name="Rigling D."/>
            <person name="Barry K."/>
            <person name="Lee J."/>
            <person name="Mihaltcheva S."/>
            <person name="LaButti K."/>
            <person name="Lipzen A."/>
            <person name="Waldron R."/>
            <person name="Moloney N.M."/>
            <person name="Sperisen C."/>
            <person name="Kredics L."/>
            <person name="Vagvoelgyi C."/>
            <person name="Patrignani A."/>
            <person name="Fitzpatrick D."/>
            <person name="Nagy I."/>
            <person name="Doyle S."/>
            <person name="Anderson J.B."/>
            <person name="Grigoriev I.V."/>
            <person name="Gueldener U."/>
            <person name="Muensterkoetter M."/>
            <person name="Nagy L.G."/>
        </authorList>
    </citation>
    <scope>NUCLEOTIDE SEQUENCE [LARGE SCALE GENOMIC DNA]</scope>
    <source>
        <strain evidence="3">28-4</strain>
    </source>
</reference>
<feature type="compositionally biased region" description="Polar residues" evidence="1">
    <location>
        <begin position="129"/>
        <end position="146"/>
    </location>
</feature>
<gene>
    <name evidence="2" type="ORF">ARMSODRAFT_981286</name>
</gene>
<evidence type="ECO:0000313" key="2">
    <source>
        <dbReference type="EMBL" id="PBK61714.1"/>
    </source>
</evidence>
<feature type="compositionally biased region" description="Low complexity" evidence="1">
    <location>
        <begin position="154"/>
        <end position="177"/>
    </location>
</feature>
<keyword evidence="3" id="KW-1185">Reference proteome</keyword>
<feature type="region of interest" description="Disordered" evidence="1">
    <location>
        <begin position="1"/>
        <end position="178"/>
    </location>
</feature>
<feature type="compositionally biased region" description="Polar residues" evidence="1">
    <location>
        <begin position="78"/>
        <end position="87"/>
    </location>
</feature>
<dbReference type="AlphaFoldDB" id="A0A2H3AYC3"/>